<gene>
    <name evidence="12" type="ORF">XELAEV_18028935mg</name>
</gene>
<dbReference type="InterPro" id="IPR044926">
    <property type="entry name" value="RGS_subdomain_2"/>
</dbReference>
<dbReference type="EMBL" id="CM004475">
    <property type="protein sequence ID" value="OCT77838.1"/>
    <property type="molecule type" value="Genomic_DNA"/>
</dbReference>
<dbReference type="PRINTS" id="PR01301">
    <property type="entry name" value="RGSPROTEIN"/>
</dbReference>
<keyword evidence="8" id="KW-0325">Glycoprotein</keyword>
<keyword evidence="6" id="KW-0832">Ubl conjugation</keyword>
<keyword evidence="4" id="KW-0963">Cytoplasm</keyword>
<evidence type="ECO:0000256" key="1">
    <source>
        <dbReference type="ARBA" id="ARBA00004123"/>
    </source>
</evidence>
<dbReference type="AlphaFoldDB" id="A0A974HHB7"/>
<keyword evidence="9" id="KW-0539">Nucleus</keyword>
<dbReference type="GO" id="GO:0005737">
    <property type="term" value="C:cytoplasm"/>
    <property type="evidence" value="ECO:0007669"/>
    <property type="project" value="UniProtKB-SubCell"/>
</dbReference>
<dbReference type="InterPro" id="IPR016137">
    <property type="entry name" value="RGS"/>
</dbReference>
<dbReference type="Pfam" id="PF00615">
    <property type="entry name" value="RGS"/>
    <property type="match status" value="1"/>
</dbReference>
<name>A0A974HHB7_XENLA</name>
<evidence type="ECO:0000256" key="2">
    <source>
        <dbReference type="ARBA" id="ARBA00004370"/>
    </source>
</evidence>
<dbReference type="Proteomes" id="UP000694892">
    <property type="component" value="Chromosome 5S"/>
</dbReference>
<feature type="region of interest" description="Disordered" evidence="10">
    <location>
        <begin position="56"/>
        <end position="75"/>
    </location>
</feature>
<keyword evidence="7" id="KW-0472">Membrane</keyword>
<evidence type="ECO:0000256" key="6">
    <source>
        <dbReference type="ARBA" id="ARBA00022843"/>
    </source>
</evidence>
<evidence type="ECO:0000259" key="11">
    <source>
        <dbReference type="PROSITE" id="PS50132"/>
    </source>
</evidence>
<evidence type="ECO:0000256" key="3">
    <source>
        <dbReference type="ARBA" id="ARBA00004496"/>
    </source>
</evidence>
<evidence type="ECO:0000256" key="9">
    <source>
        <dbReference type="ARBA" id="ARBA00023242"/>
    </source>
</evidence>
<protein>
    <recommendedName>
        <fullName evidence="11">RGS domain-containing protein</fullName>
    </recommendedName>
</protein>
<dbReference type="SMART" id="SM00315">
    <property type="entry name" value="RGS"/>
    <property type="match status" value="1"/>
</dbReference>
<dbReference type="Gene3D" id="1.10.167.10">
    <property type="entry name" value="Regulator of G-protein Signalling 4, domain 2"/>
    <property type="match status" value="1"/>
</dbReference>
<evidence type="ECO:0000256" key="4">
    <source>
        <dbReference type="ARBA" id="ARBA00022490"/>
    </source>
</evidence>
<dbReference type="GO" id="GO:0009968">
    <property type="term" value="P:negative regulation of signal transduction"/>
    <property type="evidence" value="ECO:0007669"/>
    <property type="project" value="UniProtKB-KW"/>
</dbReference>
<feature type="compositionally biased region" description="Polar residues" evidence="10">
    <location>
        <begin position="59"/>
        <end position="75"/>
    </location>
</feature>
<dbReference type="GO" id="GO:0016020">
    <property type="term" value="C:membrane"/>
    <property type="evidence" value="ECO:0007669"/>
    <property type="project" value="UniProtKB-SubCell"/>
</dbReference>
<dbReference type="InterPro" id="IPR036305">
    <property type="entry name" value="RGS_sf"/>
</dbReference>
<proteinExistence type="predicted"/>
<dbReference type="FunFam" id="1.10.167.10:FF:000015">
    <property type="entry name" value="Regulator of G-protein signaling 17"/>
    <property type="match status" value="1"/>
</dbReference>
<evidence type="ECO:0000313" key="12">
    <source>
        <dbReference type="EMBL" id="OCT77838.1"/>
    </source>
</evidence>
<organism evidence="12 13">
    <name type="scientific">Xenopus laevis</name>
    <name type="common">African clawed frog</name>
    <dbReference type="NCBI Taxonomy" id="8355"/>
    <lineage>
        <taxon>Eukaryota</taxon>
        <taxon>Metazoa</taxon>
        <taxon>Chordata</taxon>
        <taxon>Craniata</taxon>
        <taxon>Vertebrata</taxon>
        <taxon>Euteleostomi</taxon>
        <taxon>Amphibia</taxon>
        <taxon>Batrachia</taxon>
        <taxon>Anura</taxon>
        <taxon>Pipoidea</taxon>
        <taxon>Pipidae</taxon>
        <taxon>Xenopodinae</taxon>
        <taxon>Xenopus</taxon>
        <taxon>Xenopus</taxon>
    </lineage>
</organism>
<keyword evidence="5" id="KW-0734">Signal transduction inhibitor</keyword>
<dbReference type="SUPFAM" id="SSF48097">
    <property type="entry name" value="Regulator of G-protein signaling, RGS"/>
    <property type="match status" value="1"/>
</dbReference>
<comment type="subcellular location">
    <subcellularLocation>
        <location evidence="3">Cytoplasm</location>
    </subcellularLocation>
    <subcellularLocation>
        <location evidence="2">Membrane</location>
    </subcellularLocation>
    <subcellularLocation>
        <location evidence="1">Nucleus</location>
    </subcellularLocation>
</comment>
<dbReference type="PANTHER" id="PTHR10845">
    <property type="entry name" value="REGULATOR OF G PROTEIN SIGNALING"/>
    <property type="match status" value="1"/>
</dbReference>
<feature type="domain" description="RGS" evidence="11">
    <location>
        <begin position="146"/>
        <end position="262"/>
    </location>
</feature>
<dbReference type="GO" id="GO:0005634">
    <property type="term" value="C:nucleus"/>
    <property type="evidence" value="ECO:0007669"/>
    <property type="project" value="UniProtKB-SubCell"/>
</dbReference>
<evidence type="ECO:0000256" key="10">
    <source>
        <dbReference type="SAM" id="MobiDB-lite"/>
    </source>
</evidence>
<feature type="region of interest" description="Disordered" evidence="10">
    <location>
        <begin position="1"/>
        <end position="33"/>
    </location>
</feature>
<dbReference type="OrthoDB" id="10266999at2759"/>
<evidence type="ECO:0000256" key="7">
    <source>
        <dbReference type="ARBA" id="ARBA00023136"/>
    </source>
</evidence>
<reference evidence="13" key="1">
    <citation type="journal article" date="2016" name="Nature">
        <title>Genome evolution in the allotetraploid frog Xenopus laevis.</title>
        <authorList>
            <person name="Session A.M."/>
            <person name="Uno Y."/>
            <person name="Kwon T."/>
            <person name="Chapman J.A."/>
            <person name="Toyoda A."/>
            <person name="Takahashi S."/>
            <person name="Fukui A."/>
            <person name="Hikosaka A."/>
            <person name="Suzuki A."/>
            <person name="Kondo M."/>
            <person name="van Heeringen S.J."/>
            <person name="Quigley I."/>
            <person name="Heinz S."/>
            <person name="Ogino H."/>
            <person name="Ochi H."/>
            <person name="Hellsten U."/>
            <person name="Lyons J.B."/>
            <person name="Simakov O."/>
            <person name="Putnam N."/>
            <person name="Stites J."/>
            <person name="Kuroki Y."/>
            <person name="Tanaka T."/>
            <person name="Michiue T."/>
            <person name="Watanabe M."/>
            <person name="Bogdanovic O."/>
            <person name="Lister R."/>
            <person name="Georgiou G."/>
            <person name="Paranjpe S.S."/>
            <person name="van Kruijsbergen I."/>
            <person name="Shu S."/>
            <person name="Carlson J."/>
            <person name="Kinoshita T."/>
            <person name="Ohta Y."/>
            <person name="Mawaribuchi S."/>
            <person name="Jenkins J."/>
            <person name="Grimwood J."/>
            <person name="Schmutz J."/>
            <person name="Mitros T."/>
            <person name="Mozaffari S.V."/>
            <person name="Suzuki Y."/>
            <person name="Haramoto Y."/>
            <person name="Yamamoto T.S."/>
            <person name="Takagi C."/>
            <person name="Heald R."/>
            <person name="Miller K."/>
            <person name="Haudenschild C."/>
            <person name="Kitzman J."/>
            <person name="Nakayama T."/>
            <person name="Izutsu Y."/>
            <person name="Robert J."/>
            <person name="Fortriede J."/>
            <person name="Burns K."/>
            <person name="Lotay V."/>
            <person name="Karimi K."/>
            <person name="Yasuoka Y."/>
            <person name="Dichmann D.S."/>
            <person name="Flajnik M.F."/>
            <person name="Houston D.W."/>
            <person name="Shendure J."/>
            <person name="DuPasquier L."/>
            <person name="Vize P.D."/>
            <person name="Zorn A.M."/>
            <person name="Ito M."/>
            <person name="Marcotte E.M."/>
            <person name="Wallingford J.B."/>
            <person name="Ito Y."/>
            <person name="Asashima M."/>
            <person name="Ueno N."/>
            <person name="Matsuda Y."/>
            <person name="Veenstra G.J."/>
            <person name="Fujiyama A."/>
            <person name="Harland R.M."/>
            <person name="Taira M."/>
            <person name="Rokhsar D.S."/>
        </authorList>
    </citation>
    <scope>NUCLEOTIDE SEQUENCE [LARGE SCALE GENOMIC DNA]</scope>
    <source>
        <strain evidence="13">J</strain>
    </source>
</reference>
<dbReference type="PROSITE" id="PS50132">
    <property type="entry name" value="RGS"/>
    <property type="match status" value="1"/>
</dbReference>
<dbReference type="RefSeq" id="XP_018120655.2">
    <property type="nucleotide sequence ID" value="XM_018265166.2"/>
</dbReference>
<evidence type="ECO:0000256" key="8">
    <source>
        <dbReference type="ARBA" id="ARBA00023180"/>
    </source>
</evidence>
<sequence>MGSPVPPRFHSMGETQVSGRPGQGPPLRCSRGVGAARNKRRCVDMAATVDIAEMRKRQQAQNEEISTVSQAPGGNQRPNTCCFCWCCCCSCSWYVMQSIWYHIQRRNEERGEHAGRPTHTTKMENIQIEEECQTPTVEEILSWSHNFDKMMKSLAGQNLFREFLRTEYSEENLLFWLACEDLKNEQNTKIVEDKARNIYEDYISILSSKEVSLDSRVREVINRNLLDPTAHMYEDAQLQIYTLMHRDSFPRFLNSHVYKSLLEGTEDSTTES</sequence>
<accession>A0A974HHB7</accession>
<evidence type="ECO:0000256" key="5">
    <source>
        <dbReference type="ARBA" id="ARBA00022700"/>
    </source>
</evidence>
<evidence type="ECO:0000313" key="13">
    <source>
        <dbReference type="Proteomes" id="UP000694892"/>
    </source>
</evidence>
<dbReference type="GO" id="GO:0007186">
    <property type="term" value="P:G protein-coupled receptor signaling pathway"/>
    <property type="evidence" value="ECO:0007669"/>
    <property type="project" value="UniProtKB-ARBA"/>
</dbReference>
<dbReference type="PANTHER" id="PTHR10845:SF196">
    <property type="entry name" value="REGULATOR OF G-PROTEIN SIGNALING 17"/>
    <property type="match status" value="1"/>
</dbReference>